<proteinExistence type="predicted"/>
<dbReference type="Proteomes" id="UP000195089">
    <property type="component" value="Unassembled WGS sequence"/>
</dbReference>
<dbReference type="AlphaFoldDB" id="A0A243AV31"/>
<reference evidence="1 2" key="1">
    <citation type="submission" date="2016-10" db="EMBL/GenBank/DDBJ databases">
        <title>Comparative genomics of Bacillus thuringiensis reveals a path to pathogens against multiple invertebrate hosts.</title>
        <authorList>
            <person name="Zheng J."/>
            <person name="Gao Q."/>
            <person name="Liu H."/>
            <person name="Peng D."/>
            <person name="Ruan L."/>
            <person name="Sun M."/>
        </authorList>
    </citation>
    <scope>NUCLEOTIDE SEQUENCE [LARGE SCALE GENOMIC DNA]</scope>
    <source>
        <strain evidence="1">BGSC 4BX1</strain>
    </source>
</reference>
<dbReference type="RefSeq" id="WP_088120980.1">
    <property type="nucleotide sequence ID" value="NZ_NFDL01000131.1"/>
</dbReference>
<evidence type="ECO:0000313" key="1">
    <source>
        <dbReference type="EMBL" id="OTY32725.1"/>
    </source>
</evidence>
<sequence length="86" mass="9736">MIHHNGLSLSDLLRKADIPRPSFYKVIKGKSSLIQAEEVTQKLMDLIPHHNYTYVKQANEILDKAEVVAGKIDLRLNGNKAIISER</sequence>
<organism evidence="1 2">
    <name type="scientific">Bacillus thuringiensis serovar pingluonsis</name>
    <dbReference type="NCBI Taxonomy" id="180881"/>
    <lineage>
        <taxon>Bacteria</taxon>
        <taxon>Bacillati</taxon>
        <taxon>Bacillota</taxon>
        <taxon>Bacilli</taxon>
        <taxon>Bacillales</taxon>
        <taxon>Bacillaceae</taxon>
        <taxon>Bacillus</taxon>
        <taxon>Bacillus cereus group</taxon>
    </lineage>
</organism>
<gene>
    <name evidence="1" type="ORF">BK742_32385</name>
</gene>
<comment type="caution">
    <text evidence="1">The sequence shown here is derived from an EMBL/GenBank/DDBJ whole genome shotgun (WGS) entry which is preliminary data.</text>
</comment>
<name>A0A243AV31_BACTU</name>
<accession>A0A243AV31</accession>
<evidence type="ECO:0000313" key="2">
    <source>
        <dbReference type="Proteomes" id="UP000195089"/>
    </source>
</evidence>
<protein>
    <submittedName>
        <fullName evidence="1">Uncharacterized protein</fullName>
    </submittedName>
</protein>
<dbReference type="EMBL" id="NFDL01000131">
    <property type="protein sequence ID" value="OTY32725.1"/>
    <property type="molecule type" value="Genomic_DNA"/>
</dbReference>